<feature type="transmembrane region" description="Helical" evidence="1">
    <location>
        <begin position="72"/>
        <end position="92"/>
    </location>
</feature>
<name>A0A7C4EM97_9BACT</name>
<proteinExistence type="predicted"/>
<accession>A0A7C4EM97</accession>
<feature type="transmembrane region" description="Helical" evidence="1">
    <location>
        <begin position="30"/>
        <end position="52"/>
    </location>
</feature>
<evidence type="ECO:0008006" key="3">
    <source>
        <dbReference type="Google" id="ProtNLM"/>
    </source>
</evidence>
<gene>
    <name evidence="2" type="ORF">ENR59_06635</name>
</gene>
<keyword evidence="1" id="KW-0472">Membrane</keyword>
<protein>
    <recommendedName>
        <fullName evidence="3">DUF2269 domain-containing protein</fullName>
    </recommendedName>
</protein>
<reference evidence="2" key="1">
    <citation type="journal article" date="2020" name="mSystems">
        <title>Genome- and Community-Level Interaction Insights into Carbon Utilization and Element Cycling Functions of Hydrothermarchaeota in Hydrothermal Sediment.</title>
        <authorList>
            <person name="Zhou Z."/>
            <person name="Liu Y."/>
            <person name="Xu W."/>
            <person name="Pan J."/>
            <person name="Luo Z.H."/>
            <person name="Li M."/>
        </authorList>
    </citation>
    <scope>NUCLEOTIDE SEQUENCE [LARGE SCALE GENOMIC DNA]</scope>
    <source>
        <strain evidence="2">SpSt-413</strain>
    </source>
</reference>
<dbReference type="EMBL" id="DSRP01000459">
    <property type="protein sequence ID" value="HGG92614.1"/>
    <property type="molecule type" value="Genomic_DNA"/>
</dbReference>
<evidence type="ECO:0000256" key="1">
    <source>
        <dbReference type="SAM" id="Phobius"/>
    </source>
</evidence>
<feature type="transmembrane region" description="Helical" evidence="1">
    <location>
        <begin position="145"/>
        <end position="172"/>
    </location>
</feature>
<keyword evidence="1" id="KW-0812">Transmembrane</keyword>
<organism evidence="2">
    <name type="scientific">Fundidesulfovibrio putealis</name>
    <dbReference type="NCBI Taxonomy" id="270496"/>
    <lineage>
        <taxon>Bacteria</taxon>
        <taxon>Pseudomonadati</taxon>
        <taxon>Thermodesulfobacteriota</taxon>
        <taxon>Desulfovibrionia</taxon>
        <taxon>Desulfovibrionales</taxon>
        <taxon>Desulfovibrionaceae</taxon>
        <taxon>Fundidesulfovibrio</taxon>
    </lineage>
</organism>
<feature type="transmembrane region" description="Helical" evidence="1">
    <location>
        <begin position="104"/>
        <end position="125"/>
    </location>
</feature>
<sequence>MRAPKEMLAGDHQLIDYRIRGRELRWLKTLHICFASLWAGATVCIAAIQFGFDPDTGAQMYAYRSILWLIDLWIIAPSALLCMLTGFFYSAMTSFGFVKYWWIILKWVVTIAYNVAGFLFLSPWLEHLARLSRDLPPAQALPAGSVLLSAAQGVVLGAQLGVVGSMILVTILKPWGHTRWHV</sequence>
<evidence type="ECO:0000313" key="2">
    <source>
        <dbReference type="EMBL" id="HGG92614.1"/>
    </source>
</evidence>
<keyword evidence="1" id="KW-1133">Transmembrane helix</keyword>
<dbReference type="AlphaFoldDB" id="A0A7C4EM97"/>
<comment type="caution">
    <text evidence="2">The sequence shown here is derived from an EMBL/GenBank/DDBJ whole genome shotgun (WGS) entry which is preliminary data.</text>
</comment>